<reference evidence="2 3" key="1">
    <citation type="journal article" date="2021" name="Sci. Rep.">
        <title>The genome of the diatom Chaetoceros tenuissimus carries an ancient integrated fragment of an extant virus.</title>
        <authorList>
            <person name="Hongo Y."/>
            <person name="Kimura K."/>
            <person name="Takaki Y."/>
            <person name="Yoshida Y."/>
            <person name="Baba S."/>
            <person name="Kobayashi G."/>
            <person name="Nagasaki K."/>
            <person name="Hano T."/>
            <person name="Tomaru Y."/>
        </authorList>
    </citation>
    <scope>NUCLEOTIDE SEQUENCE [LARGE SCALE GENOMIC DNA]</scope>
    <source>
        <strain evidence="2 3">NIES-3715</strain>
    </source>
</reference>
<evidence type="ECO:0000313" key="3">
    <source>
        <dbReference type="Proteomes" id="UP001054902"/>
    </source>
</evidence>
<organism evidence="2 3">
    <name type="scientific">Chaetoceros tenuissimus</name>
    <dbReference type="NCBI Taxonomy" id="426638"/>
    <lineage>
        <taxon>Eukaryota</taxon>
        <taxon>Sar</taxon>
        <taxon>Stramenopiles</taxon>
        <taxon>Ochrophyta</taxon>
        <taxon>Bacillariophyta</taxon>
        <taxon>Coscinodiscophyceae</taxon>
        <taxon>Chaetocerotophycidae</taxon>
        <taxon>Chaetocerotales</taxon>
        <taxon>Chaetocerotaceae</taxon>
        <taxon>Chaetoceros</taxon>
    </lineage>
</organism>
<feature type="chain" id="PRO_5041946607" evidence="1">
    <location>
        <begin position="20"/>
        <end position="135"/>
    </location>
</feature>
<dbReference type="Proteomes" id="UP001054902">
    <property type="component" value="Unassembled WGS sequence"/>
</dbReference>
<feature type="signal peptide" evidence="1">
    <location>
        <begin position="1"/>
        <end position="19"/>
    </location>
</feature>
<keyword evidence="3" id="KW-1185">Reference proteome</keyword>
<evidence type="ECO:0000313" key="2">
    <source>
        <dbReference type="EMBL" id="GFH62168.1"/>
    </source>
</evidence>
<gene>
    <name evidence="2" type="ORF">CTEN210_18644</name>
</gene>
<keyword evidence="1" id="KW-0732">Signal</keyword>
<sequence>MKLSATILMLSSAMSMTNAFAPSSQIRPPTKLSGYIEADSVDEELDPKLGGLGLANDNAIMISGDVDKKGMAIAKEMKHFKQVIKTDVSKIGGKVLCKGEGAELYQDPGMSTDKIISLAPISAVEKMWSCSGISR</sequence>
<evidence type="ECO:0000256" key="1">
    <source>
        <dbReference type="SAM" id="SignalP"/>
    </source>
</evidence>
<proteinExistence type="predicted"/>
<dbReference type="AlphaFoldDB" id="A0AAD3DD29"/>
<protein>
    <submittedName>
        <fullName evidence="2">Uncharacterized protein</fullName>
    </submittedName>
</protein>
<accession>A0AAD3DD29</accession>
<dbReference type="EMBL" id="BLLK01000079">
    <property type="protein sequence ID" value="GFH62168.1"/>
    <property type="molecule type" value="Genomic_DNA"/>
</dbReference>
<comment type="caution">
    <text evidence="2">The sequence shown here is derived from an EMBL/GenBank/DDBJ whole genome shotgun (WGS) entry which is preliminary data.</text>
</comment>
<name>A0AAD3DD29_9STRA</name>